<gene>
    <name evidence="3" type="ORF">EIY72_18240</name>
</gene>
<dbReference type="PANTHER" id="PTHR43767">
    <property type="entry name" value="LONG-CHAIN-FATTY-ACID--COA LIGASE"/>
    <property type="match status" value="1"/>
</dbReference>
<dbReference type="InterPro" id="IPR045851">
    <property type="entry name" value="AMP-bd_C_sf"/>
</dbReference>
<dbReference type="Pfam" id="PF00501">
    <property type="entry name" value="AMP-binding"/>
    <property type="match status" value="1"/>
</dbReference>
<dbReference type="RefSeq" id="WP_093215949.1">
    <property type="nucleotide sequence ID" value="NZ_LT629803.1"/>
</dbReference>
<dbReference type="AlphaFoldDB" id="A0A1H2MG43"/>
<dbReference type="PANTHER" id="PTHR43767:SF1">
    <property type="entry name" value="NONRIBOSOMAL PEPTIDE SYNTHASE PES1 (EUROFUNG)-RELATED"/>
    <property type="match status" value="1"/>
</dbReference>
<organism evidence="3 4">
    <name type="scientific">Pseudomonas vancouverensis</name>
    <dbReference type="NCBI Taxonomy" id="95300"/>
    <lineage>
        <taxon>Bacteria</taxon>
        <taxon>Pseudomonadati</taxon>
        <taxon>Pseudomonadota</taxon>
        <taxon>Gammaproteobacteria</taxon>
        <taxon>Pseudomonadales</taxon>
        <taxon>Pseudomonadaceae</taxon>
        <taxon>Pseudomonas</taxon>
    </lineage>
</organism>
<keyword evidence="3" id="KW-0436">Ligase</keyword>
<comment type="caution">
    <text evidence="3">The sequence shown here is derived from an EMBL/GenBank/DDBJ whole genome shotgun (WGS) entry which is preliminary data.</text>
</comment>
<keyword evidence="4" id="KW-1185">Reference proteome</keyword>
<proteinExistence type="predicted"/>
<dbReference type="STRING" id="95300.SAMN05216558_0626"/>
<dbReference type="InterPro" id="IPR042099">
    <property type="entry name" value="ANL_N_sf"/>
</dbReference>
<dbReference type="Gene3D" id="3.30.300.30">
    <property type="match status" value="1"/>
</dbReference>
<dbReference type="InterPro" id="IPR020845">
    <property type="entry name" value="AMP-binding_CS"/>
</dbReference>
<dbReference type="SUPFAM" id="SSF56801">
    <property type="entry name" value="Acetyl-CoA synthetase-like"/>
    <property type="match status" value="1"/>
</dbReference>
<dbReference type="InterPro" id="IPR000873">
    <property type="entry name" value="AMP-dep_synth/lig_dom"/>
</dbReference>
<dbReference type="OrthoDB" id="9803968at2"/>
<dbReference type="GO" id="GO:0016878">
    <property type="term" value="F:acid-thiol ligase activity"/>
    <property type="evidence" value="ECO:0007669"/>
    <property type="project" value="UniProtKB-ARBA"/>
</dbReference>
<dbReference type="Pfam" id="PF13193">
    <property type="entry name" value="AMP-binding_C"/>
    <property type="match status" value="1"/>
</dbReference>
<dbReference type="NCBIfam" id="NF006181">
    <property type="entry name" value="PRK08314.1"/>
    <property type="match status" value="1"/>
</dbReference>
<evidence type="ECO:0000313" key="3">
    <source>
        <dbReference type="EMBL" id="TDB59874.1"/>
    </source>
</evidence>
<name>A0A1H2MG43_PSEVA</name>
<accession>A0A1H2MG43</accession>
<dbReference type="EMBL" id="RRZK01000026">
    <property type="protein sequence ID" value="TDB59874.1"/>
    <property type="molecule type" value="Genomic_DNA"/>
</dbReference>
<feature type="domain" description="AMP-dependent synthetase/ligase" evidence="1">
    <location>
        <begin position="54"/>
        <end position="433"/>
    </location>
</feature>
<protein>
    <submittedName>
        <fullName evidence="3">Long-chain fatty acid--CoA ligase</fullName>
    </submittedName>
</protein>
<dbReference type="Gene3D" id="3.40.50.12780">
    <property type="entry name" value="N-terminal domain of ligase-like"/>
    <property type="match status" value="1"/>
</dbReference>
<dbReference type="InterPro" id="IPR025110">
    <property type="entry name" value="AMP-bd_C"/>
</dbReference>
<evidence type="ECO:0000259" key="2">
    <source>
        <dbReference type="Pfam" id="PF13193"/>
    </source>
</evidence>
<dbReference type="Proteomes" id="UP000295254">
    <property type="component" value="Unassembled WGS sequence"/>
</dbReference>
<dbReference type="InterPro" id="IPR050237">
    <property type="entry name" value="ATP-dep_AMP-bd_enzyme"/>
</dbReference>
<dbReference type="PROSITE" id="PS00455">
    <property type="entry name" value="AMP_BINDING"/>
    <property type="match status" value="1"/>
</dbReference>
<evidence type="ECO:0000259" key="1">
    <source>
        <dbReference type="Pfam" id="PF00501"/>
    </source>
</evidence>
<sequence length="577" mass="63362">MNKNNSLVVPNFTAPVSLYGQPEAVEVPSHRLLASHVTRHPSLPITPVQEGLAVNARRYPDKLAIEFYGQAISYNVLQDRVLRLAGYLTESLAVKPGDRVLVDMQNSPSFVVAFYAVLAADAVVVPVNPMNLESELRWLIEDSGAKVVIAAQDIAEAFSALLEQGVFNHLVLACYSDDLPITCKEPIADFLIAPRQEPFSPAVSTLAQACDHPRIRRDALRKGEDLAMLVYTSGTTGHPKGCMLSHRAVNAQLVALEHWNHWSCGAMVLATAPFFHVTGLCGSMLLPLALGASVVILPRWDRSVAMDWIESRGITHWTAIPTMVIDLLGLDGIERRNFSSIQLIGGGGTAMPNAVAKRLQTLTGLCYQEGWGMSEVCGAIHLNPPGAVKPQCLGIAMFDVDTRIIDIDGGAQLYGGEQGEIVTRCPTLFSGYWNNPQATFEALVELDGRLFLRTGDIGSFDCEGYLFMAERLKRMINVSGYKVWPSEVENMLYQHPAIQEACVIAGRATDGRETVKALVVRKSSALEPLDAERLMSWSRQQMAAYKIPRLIEFVDALPKSATGKIQWRELQNLENQQ</sequence>
<feature type="domain" description="AMP-binding enzyme C-terminal" evidence="2">
    <location>
        <begin position="487"/>
        <end position="564"/>
    </location>
</feature>
<evidence type="ECO:0000313" key="4">
    <source>
        <dbReference type="Proteomes" id="UP000295254"/>
    </source>
</evidence>
<reference evidence="4" key="1">
    <citation type="journal article" date="2019" name="bioRxiv">
        <title>Bacterially produced spermidine induces plant systemic susceptibility to pathogens.</title>
        <authorList>
            <person name="Melnyk R.A."/>
            <person name="Beskrovnaya P.A."/>
            <person name="Liu Z."/>
            <person name="Song Y."/>
            <person name="Haney C.H."/>
        </authorList>
    </citation>
    <scope>NUCLEOTIDE SEQUENCE [LARGE SCALE GENOMIC DNA]</scope>
    <source>
        <strain evidence="4">Dha-51</strain>
    </source>
</reference>